<comment type="subcellular location">
    <subcellularLocation>
        <location evidence="1">Membrane</location>
        <topology evidence="1">Multi-pass membrane protein</topology>
    </subcellularLocation>
</comment>
<dbReference type="Gene3D" id="1.20.1280.290">
    <property type="match status" value="2"/>
</dbReference>
<evidence type="ECO:0000256" key="3">
    <source>
        <dbReference type="ARBA" id="ARBA00022989"/>
    </source>
</evidence>
<organism evidence="7 8">
    <name type="scientific">Phytophthora lilii</name>
    <dbReference type="NCBI Taxonomy" id="2077276"/>
    <lineage>
        <taxon>Eukaryota</taxon>
        <taxon>Sar</taxon>
        <taxon>Stramenopiles</taxon>
        <taxon>Oomycota</taxon>
        <taxon>Peronosporomycetes</taxon>
        <taxon>Peronosporales</taxon>
        <taxon>Peronosporaceae</taxon>
        <taxon>Phytophthora</taxon>
    </lineage>
</organism>
<reference evidence="7" key="1">
    <citation type="submission" date="2023-04" db="EMBL/GenBank/DDBJ databases">
        <title>Phytophthora lilii NBRC 32176.</title>
        <authorList>
            <person name="Ichikawa N."/>
            <person name="Sato H."/>
            <person name="Tonouchi N."/>
        </authorList>
    </citation>
    <scope>NUCLEOTIDE SEQUENCE</scope>
    <source>
        <strain evidence="7">NBRC 32176</strain>
    </source>
</reference>
<feature type="transmembrane region" description="Helical" evidence="6">
    <location>
        <begin position="12"/>
        <end position="34"/>
    </location>
</feature>
<feature type="region of interest" description="Disordered" evidence="5">
    <location>
        <begin position="122"/>
        <end position="142"/>
    </location>
</feature>
<keyword evidence="2 6" id="KW-0812">Transmembrane</keyword>
<dbReference type="EMBL" id="BSXW01000057">
    <property type="protein sequence ID" value="GMF10925.1"/>
    <property type="molecule type" value="Genomic_DNA"/>
</dbReference>
<accession>A0A9W6TCR8</accession>
<dbReference type="AlphaFoldDB" id="A0A9W6TCR8"/>
<keyword evidence="4 6" id="KW-0472">Membrane</keyword>
<evidence type="ECO:0000256" key="1">
    <source>
        <dbReference type="ARBA" id="ARBA00004141"/>
    </source>
</evidence>
<dbReference type="GO" id="GO:0016020">
    <property type="term" value="C:membrane"/>
    <property type="evidence" value="ECO:0007669"/>
    <property type="project" value="UniProtKB-SubCell"/>
</dbReference>
<name>A0A9W6TCR8_9STRA</name>
<keyword evidence="3 6" id="KW-1133">Transmembrane helix</keyword>
<evidence type="ECO:0000256" key="6">
    <source>
        <dbReference type="SAM" id="Phobius"/>
    </source>
</evidence>
<evidence type="ECO:0000256" key="2">
    <source>
        <dbReference type="ARBA" id="ARBA00022692"/>
    </source>
</evidence>
<feature type="transmembrane region" description="Helical" evidence="6">
    <location>
        <begin position="185"/>
        <end position="203"/>
    </location>
</feature>
<evidence type="ECO:0000313" key="8">
    <source>
        <dbReference type="Proteomes" id="UP001165083"/>
    </source>
</evidence>
<evidence type="ECO:0000313" key="7">
    <source>
        <dbReference type="EMBL" id="GMF10925.1"/>
    </source>
</evidence>
<proteinExistence type="predicted"/>
<feature type="transmembrane region" description="Helical" evidence="6">
    <location>
        <begin position="40"/>
        <end position="61"/>
    </location>
</feature>
<dbReference type="InterPro" id="IPR006603">
    <property type="entry name" value="PQ-loop_rpt"/>
</dbReference>
<dbReference type="Proteomes" id="UP001165083">
    <property type="component" value="Unassembled WGS sequence"/>
</dbReference>
<sequence length="273" mass="29903">MMKLYKTKSAKDISLSYQIAYVLGLGMIVAYGFGRWLWPVYIPATMELAAAIVVFSMKIHYDWQDRKRDTSKDAGASPEVEVEVASAVSRNHCDDVSVALNDSCTSRLVSARQARLSPTETTAPAVLHAPHPNQTPKAGSSSAMTNMDTFFDTLGLVGSFLVSAALVPQIIKVYRSKSAKDISKAFQSVFVVGIACITVYGMGEGLWPIWIPSTLELLGGVILLTMKHYYDWRDAKHEEQEQQETFAAVAAEEAILNASSDAYRAALTPRSVQ</sequence>
<evidence type="ECO:0000256" key="5">
    <source>
        <dbReference type="SAM" id="MobiDB-lite"/>
    </source>
</evidence>
<gene>
    <name evidence="7" type="ORF">Plil01_000168300</name>
</gene>
<protein>
    <submittedName>
        <fullName evidence="7">Unnamed protein product</fullName>
    </submittedName>
</protein>
<dbReference type="Pfam" id="PF04193">
    <property type="entry name" value="PQ-loop"/>
    <property type="match status" value="1"/>
</dbReference>
<feature type="compositionally biased region" description="Polar residues" evidence="5">
    <location>
        <begin position="132"/>
        <end position="142"/>
    </location>
</feature>
<comment type="caution">
    <text evidence="7">The sequence shown here is derived from an EMBL/GenBank/DDBJ whole genome shotgun (WGS) entry which is preliminary data.</text>
</comment>
<dbReference type="OrthoDB" id="8048523at2759"/>
<evidence type="ECO:0000256" key="4">
    <source>
        <dbReference type="ARBA" id="ARBA00023136"/>
    </source>
</evidence>
<keyword evidence="8" id="KW-1185">Reference proteome</keyword>